<evidence type="ECO:0000259" key="6">
    <source>
        <dbReference type="PROSITE" id="PS50240"/>
    </source>
</evidence>
<dbReference type="eggNOG" id="KOG3627">
    <property type="taxonomic scope" value="Eukaryota"/>
</dbReference>
<keyword evidence="3" id="KW-1015">Disulfide bond</keyword>
<dbReference type="GeneID" id="20092322"/>
<organism evidence="7">
    <name type="scientific">Aphanomyces invadans</name>
    <dbReference type="NCBI Taxonomy" id="157072"/>
    <lineage>
        <taxon>Eukaryota</taxon>
        <taxon>Sar</taxon>
        <taxon>Stramenopiles</taxon>
        <taxon>Oomycota</taxon>
        <taxon>Saprolegniomycetes</taxon>
        <taxon>Saprolegniales</taxon>
        <taxon>Verrucalvaceae</taxon>
        <taxon>Aphanomyces</taxon>
    </lineage>
</organism>
<dbReference type="SMART" id="SM00020">
    <property type="entry name" value="Tryp_SPc"/>
    <property type="match status" value="1"/>
</dbReference>
<evidence type="ECO:0000313" key="7">
    <source>
        <dbReference type="EMBL" id="ETV89887.1"/>
    </source>
</evidence>
<evidence type="ECO:0000256" key="4">
    <source>
        <dbReference type="ARBA" id="ARBA00023180"/>
    </source>
</evidence>
<dbReference type="InterPro" id="IPR001254">
    <property type="entry name" value="Trypsin_dom"/>
</dbReference>
<dbReference type="PANTHER" id="PTHR24276">
    <property type="entry name" value="POLYSERASE-RELATED"/>
    <property type="match status" value="1"/>
</dbReference>
<name>A0A024T9A6_9STRA</name>
<dbReference type="EMBL" id="KI914233">
    <property type="protein sequence ID" value="ETV89887.1"/>
    <property type="molecule type" value="Genomic_DNA"/>
</dbReference>
<evidence type="ECO:0000256" key="5">
    <source>
        <dbReference type="SAM" id="SignalP"/>
    </source>
</evidence>
<feature type="signal peptide" evidence="5">
    <location>
        <begin position="1"/>
        <end position="16"/>
    </location>
</feature>
<sequence>MAKFLALAAVAASAAAQVEVVNGTDVPVSKYPFVTTIREAYALSPRCVASLIAPKVLLASASCYSISPSGIYASIGTYLWDKDAELIKIVKQTPHPKFNSDTGDFDLAIFELETESKAVPVALKFNEDAENELGMALGFDLDDAEGVLMEDDVKIWSNDDCAEAYGSDVLPSTMCAGGGDNDTCFFVPGTPLTITRNGVQYVVGVGHSGDRCFEPGVPGSYSRVSAAHDFIQSFLSNTTTEPAS</sequence>
<keyword evidence="2" id="KW-0843">Virulence</keyword>
<dbReference type="GO" id="GO:0006508">
    <property type="term" value="P:proteolysis"/>
    <property type="evidence" value="ECO:0007669"/>
    <property type="project" value="InterPro"/>
</dbReference>
<dbReference type="PROSITE" id="PS50240">
    <property type="entry name" value="TRYPSIN_DOM"/>
    <property type="match status" value="1"/>
</dbReference>
<evidence type="ECO:0000313" key="8">
    <source>
        <dbReference type="EMBL" id="RHY19823.1"/>
    </source>
</evidence>
<dbReference type="EMBL" id="QUSY01002810">
    <property type="protein sequence ID" value="RHY19823.1"/>
    <property type="molecule type" value="Genomic_DNA"/>
</dbReference>
<keyword evidence="9" id="KW-1185">Reference proteome</keyword>
<evidence type="ECO:0000256" key="1">
    <source>
        <dbReference type="ARBA" id="ARBA00022729"/>
    </source>
</evidence>
<gene>
    <name evidence="8" type="ORF">DYB32_010171</name>
    <name evidence="7" type="ORF">H310_15272</name>
</gene>
<feature type="chain" id="PRO_5038206807" description="Peptidase S1 domain-containing protein" evidence="5">
    <location>
        <begin position="17"/>
        <end position="244"/>
    </location>
</feature>
<dbReference type="STRING" id="157072.A0A024T9A6"/>
<reference evidence="8 9" key="2">
    <citation type="submission" date="2018-08" db="EMBL/GenBank/DDBJ databases">
        <title>Aphanomyces genome sequencing and annotation.</title>
        <authorList>
            <person name="Minardi D."/>
            <person name="Oidtmann B."/>
            <person name="Van Der Giezen M."/>
            <person name="Studholme D.J."/>
        </authorList>
    </citation>
    <scope>NUCLEOTIDE SEQUENCE [LARGE SCALE GENOMIC DNA]</scope>
    <source>
        <strain evidence="8 9">NJM0002</strain>
    </source>
</reference>
<dbReference type="PANTHER" id="PTHR24276:SF98">
    <property type="entry name" value="FI18310P1-RELATED"/>
    <property type="match status" value="1"/>
</dbReference>
<dbReference type="InterPro" id="IPR050430">
    <property type="entry name" value="Peptidase_S1"/>
</dbReference>
<feature type="domain" description="Peptidase S1" evidence="6">
    <location>
        <begin position="20"/>
        <end position="236"/>
    </location>
</feature>
<reference evidence="7" key="1">
    <citation type="submission" date="2013-12" db="EMBL/GenBank/DDBJ databases">
        <title>The Genome Sequence of Aphanomyces invadans NJM9701.</title>
        <authorList>
            <consortium name="The Broad Institute Genomics Platform"/>
            <person name="Russ C."/>
            <person name="Tyler B."/>
            <person name="van West P."/>
            <person name="Dieguez-Uribeondo J."/>
            <person name="Young S.K."/>
            <person name="Zeng Q."/>
            <person name="Gargeya S."/>
            <person name="Fitzgerald M."/>
            <person name="Abouelleil A."/>
            <person name="Alvarado L."/>
            <person name="Chapman S.B."/>
            <person name="Gainer-Dewar J."/>
            <person name="Goldberg J."/>
            <person name="Griggs A."/>
            <person name="Gujja S."/>
            <person name="Hansen M."/>
            <person name="Howarth C."/>
            <person name="Imamovic A."/>
            <person name="Ireland A."/>
            <person name="Larimer J."/>
            <person name="McCowan C."/>
            <person name="Murphy C."/>
            <person name="Pearson M."/>
            <person name="Poon T.W."/>
            <person name="Priest M."/>
            <person name="Roberts A."/>
            <person name="Saif S."/>
            <person name="Shea T."/>
            <person name="Sykes S."/>
            <person name="Wortman J."/>
            <person name="Nusbaum C."/>
            <person name="Birren B."/>
        </authorList>
    </citation>
    <scope>NUCLEOTIDE SEQUENCE [LARGE SCALE GENOMIC DNA]</scope>
    <source>
        <strain evidence="7">NJM9701</strain>
    </source>
</reference>
<dbReference type="VEuPathDB" id="FungiDB:H310_15272"/>
<evidence type="ECO:0000313" key="9">
    <source>
        <dbReference type="Proteomes" id="UP000285060"/>
    </source>
</evidence>
<dbReference type="Pfam" id="PF00089">
    <property type="entry name" value="Trypsin"/>
    <property type="match status" value="1"/>
</dbReference>
<proteinExistence type="predicted"/>
<evidence type="ECO:0000256" key="3">
    <source>
        <dbReference type="ARBA" id="ARBA00023157"/>
    </source>
</evidence>
<dbReference type="SUPFAM" id="SSF50494">
    <property type="entry name" value="Trypsin-like serine proteases"/>
    <property type="match status" value="1"/>
</dbReference>
<dbReference type="InterPro" id="IPR009003">
    <property type="entry name" value="Peptidase_S1_PA"/>
</dbReference>
<dbReference type="OrthoDB" id="5565075at2759"/>
<dbReference type="Proteomes" id="UP000285060">
    <property type="component" value="Unassembled WGS sequence"/>
</dbReference>
<dbReference type="RefSeq" id="XP_008881481.1">
    <property type="nucleotide sequence ID" value="XM_008883259.1"/>
</dbReference>
<dbReference type="InterPro" id="IPR043504">
    <property type="entry name" value="Peptidase_S1_PA_chymotrypsin"/>
</dbReference>
<keyword evidence="1 5" id="KW-0732">Signal</keyword>
<keyword evidence="4" id="KW-0325">Glycoprotein</keyword>
<dbReference type="AlphaFoldDB" id="A0A024T9A6"/>
<dbReference type="GO" id="GO:0004252">
    <property type="term" value="F:serine-type endopeptidase activity"/>
    <property type="evidence" value="ECO:0007669"/>
    <property type="project" value="InterPro"/>
</dbReference>
<protein>
    <recommendedName>
        <fullName evidence="6">Peptidase S1 domain-containing protein</fullName>
    </recommendedName>
</protein>
<dbReference type="Gene3D" id="2.40.10.10">
    <property type="entry name" value="Trypsin-like serine proteases"/>
    <property type="match status" value="1"/>
</dbReference>
<accession>A0A024T9A6</accession>
<evidence type="ECO:0000256" key="2">
    <source>
        <dbReference type="ARBA" id="ARBA00023026"/>
    </source>
</evidence>